<evidence type="ECO:0000256" key="2">
    <source>
        <dbReference type="SAM" id="Phobius"/>
    </source>
</evidence>
<sequence>MTERKDVPTREAIQIARVLCILGIVYVHAWTGLTAEQISALDQTGQGILRFVLIELVGRSAVPLLGAISGWLSGPSAAKRSYGAFVQVKARTVLAPMLLWNLIALALVSGSAALFHLPAPVPASVREALDWIGCVTQPNPINVQISFLRDLFLCMCAAPLFTRLPDRWLWALWLLAAAWSISNLNLYVLLRPQILLFFLSGMLARRHLTAERIARWPLIGCILPYLLLLPGKVIVSVQDDAWLKAHVVAANAIDMPLRFAAALAVWRIALALVPTRAGARIMGVERYAFLLFCCHLVLIWLLGPPIGLVTGPMGASGYVPFLLLQPVMALGGTVLVGRALMLASRPAAKLLSGGRLDQPLRPRAASAKGTAKPDPGADS</sequence>
<evidence type="ECO:0000256" key="1">
    <source>
        <dbReference type="SAM" id="MobiDB-lite"/>
    </source>
</evidence>
<feature type="transmembrane region" description="Helical" evidence="2">
    <location>
        <begin position="213"/>
        <end position="235"/>
    </location>
</feature>
<feature type="transmembrane region" description="Helical" evidence="2">
    <location>
        <begin position="287"/>
        <end position="306"/>
    </location>
</feature>
<dbReference type="GO" id="GO:0016746">
    <property type="term" value="F:acyltransferase activity"/>
    <property type="evidence" value="ECO:0007669"/>
    <property type="project" value="UniProtKB-KW"/>
</dbReference>
<proteinExistence type="predicted"/>
<dbReference type="EC" id="2.3.1.-" evidence="4"/>
<evidence type="ECO:0000313" key="5">
    <source>
        <dbReference type="Proteomes" id="UP001160625"/>
    </source>
</evidence>
<feature type="transmembrane region" description="Helical" evidence="2">
    <location>
        <begin position="93"/>
        <end position="117"/>
    </location>
</feature>
<evidence type="ECO:0000313" key="4">
    <source>
        <dbReference type="EMBL" id="MDH7639722.1"/>
    </source>
</evidence>
<comment type="caution">
    <text evidence="4">The sequence shown here is derived from an EMBL/GenBank/DDBJ whole genome shotgun (WGS) entry which is preliminary data.</text>
</comment>
<gene>
    <name evidence="4" type="ORF">QGN17_13370</name>
</gene>
<keyword evidence="2" id="KW-0472">Membrane</keyword>
<feature type="domain" description="Acyltransferase 3" evidence="3">
    <location>
        <begin position="12"/>
        <end position="319"/>
    </location>
</feature>
<feature type="region of interest" description="Disordered" evidence="1">
    <location>
        <begin position="353"/>
        <end position="379"/>
    </location>
</feature>
<dbReference type="InterPro" id="IPR002656">
    <property type="entry name" value="Acyl_transf_3_dom"/>
</dbReference>
<protein>
    <submittedName>
        <fullName evidence="4">Acyltransferase</fullName>
        <ecNumber evidence="4">2.3.1.-</ecNumber>
    </submittedName>
</protein>
<reference evidence="4" key="1">
    <citation type="submission" date="2023-04" db="EMBL/GenBank/DDBJ databases">
        <title>Sphingomonas sp. MAHUQ-71 isolated from rice field.</title>
        <authorList>
            <person name="Huq M.A."/>
        </authorList>
    </citation>
    <scope>NUCLEOTIDE SEQUENCE</scope>
    <source>
        <strain evidence="4">MAHUQ-71</strain>
    </source>
</reference>
<name>A0ABT6N3R7_9SPHN</name>
<keyword evidence="4" id="KW-0012">Acyltransferase</keyword>
<dbReference type="Pfam" id="PF01757">
    <property type="entry name" value="Acyl_transf_3"/>
    <property type="match status" value="1"/>
</dbReference>
<dbReference type="RefSeq" id="WP_281044969.1">
    <property type="nucleotide sequence ID" value="NZ_JARYGZ010000001.1"/>
</dbReference>
<evidence type="ECO:0000259" key="3">
    <source>
        <dbReference type="Pfam" id="PF01757"/>
    </source>
</evidence>
<feature type="transmembrane region" description="Helical" evidence="2">
    <location>
        <begin position="255"/>
        <end position="275"/>
    </location>
</feature>
<keyword evidence="4" id="KW-0808">Transferase</keyword>
<dbReference type="EMBL" id="JARYGZ010000001">
    <property type="protein sequence ID" value="MDH7639722.1"/>
    <property type="molecule type" value="Genomic_DNA"/>
</dbReference>
<feature type="transmembrane region" description="Helical" evidence="2">
    <location>
        <begin position="318"/>
        <end position="341"/>
    </location>
</feature>
<accession>A0ABT6N3R7</accession>
<dbReference type="Proteomes" id="UP001160625">
    <property type="component" value="Unassembled WGS sequence"/>
</dbReference>
<keyword evidence="2" id="KW-0812">Transmembrane</keyword>
<organism evidence="4 5">
    <name type="scientific">Sphingomonas oryzagri</name>
    <dbReference type="NCBI Taxonomy" id="3042314"/>
    <lineage>
        <taxon>Bacteria</taxon>
        <taxon>Pseudomonadati</taxon>
        <taxon>Pseudomonadota</taxon>
        <taxon>Alphaproteobacteria</taxon>
        <taxon>Sphingomonadales</taxon>
        <taxon>Sphingomonadaceae</taxon>
        <taxon>Sphingomonas</taxon>
    </lineage>
</organism>
<feature type="transmembrane region" description="Helical" evidence="2">
    <location>
        <begin position="12"/>
        <end position="31"/>
    </location>
</feature>
<feature type="transmembrane region" description="Helical" evidence="2">
    <location>
        <begin position="51"/>
        <end position="72"/>
    </location>
</feature>
<keyword evidence="5" id="KW-1185">Reference proteome</keyword>
<keyword evidence="2" id="KW-1133">Transmembrane helix</keyword>
<feature type="transmembrane region" description="Helical" evidence="2">
    <location>
        <begin position="168"/>
        <end position="190"/>
    </location>
</feature>